<dbReference type="Proteomes" id="UP000178490">
    <property type="component" value="Unassembled WGS sequence"/>
</dbReference>
<dbReference type="NCBIfam" id="TIGR00741">
    <property type="entry name" value="yfiA"/>
    <property type="match status" value="1"/>
</dbReference>
<sequence>MQINITGKNIDLTESIKDYVEKKIGSLEKFYDQIIRASVIVGKESHHHLKGDVFVCECKLDLTGDDLFISKTEPDLYKAIDKIHDHMAEELKKHKVMLREQDKKDMREIRDSKEYKIEE</sequence>
<dbReference type="CDD" id="cd00552">
    <property type="entry name" value="RaiA"/>
    <property type="match status" value="1"/>
</dbReference>
<dbReference type="PANTHER" id="PTHR33231">
    <property type="entry name" value="30S RIBOSOMAL PROTEIN"/>
    <property type="match status" value="1"/>
</dbReference>
<proteinExistence type="predicted"/>
<dbReference type="SUPFAM" id="SSF69754">
    <property type="entry name" value="Ribosome binding protein Y (YfiA homologue)"/>
    <property type="match status" value="1"/>
</dbReference>
<reference evidence="2 3" key="1">
    <citation type="journal article" date="2016" name="Nat. Commun.">
        <title>Thousands of microbial genomes shed light on interconnected biogeochemical processes in an aquifer system.</title>
        <authorList>
            <person name="Anantharaman K."/>
            <person name="Brown C.T."/>
            <person name="Hug L.A."/>
            <person name="Sharon I."/>
            <person name="Castelle C.J."/>
            <person name="Probst A.J."/>
            <person name="Thomas B.C."/>
            <person name="Singh A."/>
            <person name="Wilkins M.J."/>
            <person name="Karaoz U."/>
            <person name="Brodie E.L."/>
            <person name="Williams K.H."/>
            <person name="Hubbard S.S."/>
            <person name="Banfield J.F."/>
        </authorList>
    </citation>
    <scope>NUCLEOTIDE SEQUENCE [LARGE SCALE GENOMIC DNA]</scope>
</reference>
<dbReference type="InterPro" id="IPR003489">
    <property type="entry name" value="RHF/RaiA"/>
</dbReference>
<protein>
    <submittedName>
        <fullName evidence="2">Ribosomal subunit interface protein</fullName>
    </submittedName>
</protein>
<evidence type="ECO:0000313" key="2">
    <source>
        <dbReference type="EMBL" id="OGH89081.1"/>
    </source>
</evidence>
<dbReference type="Gene3D" id="3.30.160.100">
    <property type="entry name" value="Ribosome hibernation promotion factor-like"/>
    <property type="match status" value="1"/>
</dbReference>
<accession>A0A1F6NYW4</accession>
<evidence type="ECO:0000313" key="3">
    <source>
        <dbReference type="Proteomes" id="UP000178490"/>
    </source>
</evidence>
<keyword evidence="1" id="KW-0810">Translation regulation</keyword>
<gene>
    <name evidence="2" type="ORF">A2537_03005</name>
</gene>
<dbReference type="AlphaFoldDB" id="A0A1F6NYW4"/>
<dbReference type="GO" id="GO:0043024">
    <property type="term" value="F:ribosomal small subunit binding"/>
    <property type="evidence" value="ECO:0007669"/>
    <property type="project" value="TreeGrafter"/>
</dbReference>
<name>A0A1F6NYW4_9BACT</name>
<dbReference type="InterPro" id="IPR050574">
    <property type="entry name" value="HPF/YfiA_ribosome-assoc"/>
</dbReference>
<dbReference type="GO" id="GO:0022627">
    <property type="term" value="C:cytosolic small ribosomal subunit"/>
    <property type="evidence" value="ECO:0007669"/>
    <property type="project" value="TreeGrafter"/>
</dbReference>
<dbReference type="InterPro" id="IPR036567">
    <property type="entry name" value="RHF-like"/>
</dbReference>
<dbReference type="GO" id="GO:0045900">
    <property type="term" value="P:negative regulation of translational elongation"/>
    <property type="evidence" value="ECO:0007669"/>
    <property type="project" value="TreeGrafter"/>
</dbReference>
<dbReference type="PANTHER" id="PTHR33231:SF1">
    <property type="entry name" value="30S RIBOSOMAL PROTEIN"/>
    <property type="match status" value="1"/>
</dbReference>
<dbReference type="EMBL" id="MFRC01000047">
    <property type="protein sequence ID" value="OGH89081.1"/>
    <property type="molecule type" value="Genomic_DNA"/>
</dbReference>
<comment type="caution">
    <text evidence="2">The sequence shown here is derived from an EMBL/GenBank/DDBJ whole genome shotgun (WGS) entry which is preliminary data.</text>
</comment>
<evidence type="ECO:0000256" key="1">
    <source>
        <dbReference type="ARBA" id="ARBA00022845"/>
    </source>
</evidence>
<organism evidence="2 3">
    <name type="scientific">Candidatus Magasanikbacteria bacterium RIFOXYD2_FULL_36_9</name>
    <dbReference type="NCBI Taxonomy" id="1798707"/>
    <lineage>
        <taxon>Bacteria</taxon>
        <taxon>Candidatus Magasanikiibacteriota</taxon>
    </lineage>
</organism>
<dbReference type="Pfam" id="PF02482">
    <property type="entry name" value="Ribosomal_S30AE"/>
    <property type="match status" value="1"/>
</dbReference>